<dbReference type="KEGG" id="meme:HYG87_06545"/>
<dbReference type="Gene3D" id="3.30.70.20">
    <property type="match status" value="1"/>
</dbReference>
<dbReference type="OrthoDB" id="5583at2157"/>
<dbReference type="GO" id="GO:0016491">
    <property type="term" value="F:oxidoreductase activity"/>
    <property type="evidence" value="ECO:0007669"/>
    <property type="project" value="UniProtKB-ARBA"/>
</dbReference>
<dbReference type="GeneID" id="64820407"/>
<dbReference type="Proteomes" id="UP000681041">
    <property type="component" value="Chromosome"/>
</dbReference>
<dbReference type="InterPro" id="IPR017900">
    <property type="entry name" value="4Fe4S_Fe_S_CS"/>
</dbReference>
<dbReference type="Pfam" id="PF13187">
    <property type="entry name" value="Fer4_9"/>
    <property type="match status" value="1"/>
</dbReference>
<name>A0A8T8K6J9_9EURY</name>
<dbReference type="AlphaFoldDB" id="A0A8T8K6J9"/>
<dbReference type="PROSITE" id="PS00198">
    <property type="entry name" value="4FE4S_FER_1"/>
    <property type="match status" value="2"/>
</dbReference>
<feature type="domain" description="4Fe-4S ferredoxin-type" evidence="1">
    <location>
        <begin position="34"/>
        <end position="64"/>
    </location>
</feature>
<protein>
    <submittedName>
        <fullName evidence="2">Ferredoxin family protein</fullName>
    </submittedName>
</protein>
<organism evidence="2 3">
    <name type="scientific">Methanobacterium alkalithermotolerans</name>
    <dbReference type="NCBI Taxonomy" id="2731220"/>
    <lineage>
        <taxon>Archaea</taxon>
        <taxon>Methanobacteriati</taxon>
        <taxon>Methanobacteriota</taxon>
        <taxon>Methanomada group</taxon>
        <taxon>Methanobacteria</taxon>
        <taxon>Methanobacteriales</taxon>
        <taxon>Methanobacteriaceae</taxon>
        <taxon>Methanobacterium</taxon>
    </lineage>
</organism>
<evidence type="ECO:0000259" key="1">
    <source>
        <dbReference type="PROSITE" id="PS51379"/>
    </source>
</evidence>
<keyword evidence="3" id="KW-1185">Reference proteome</keyword>
<evidence type="ECO:0000313" key="2">
    <source>
        <dbReference type="EMBL" id="QUH23442.1"/>
    </source>
</evidence>
<sequence length="67" mass="7418">MQIKVDRKKCTGCGICVTECPKGGQIWHVDRRSKKAQADNLEFCHVCTICAAKCPVGAIEIIRDGKR</sequence>
<dbReference type="EMBL" id="CP058560">
    <property type="protein sequence ID" value="QUH23442.1"/>
    <property type="molecule type" value="Genomic_DNA"/>
</dbReference>
<evidence type="ECO:0000313" key="3">
    <source>
        <dbReference type="Proteomes" id="UP000681041"/>
    </source>
</evidence>
<dbReference type="RefSeq" id="WP_211532397.1">
    <property type="nucleotide sequence ID" value="NZ_CP058560.1"/>
</dbReference>
<feature type="domain" description="4Fe-4S ferredoxin-type" evidence="1">
    <location>
        <begin position="1"/>
        <end position="32"/>
    </location>
</feature>
<dbReference type="InterPro" id="IPR017896">
    <property type="entry name" value="4Fe4S_Fe-S-bd"/>
</dbReference>
<reference evidence="2" key="1">
    <citation type="submission" date="2020-07" db="EMBL/GenBank/DDBJ databases">
        <title>Methanobacterium. sp. MethCan genome.</title>
        <authorList>
            <person name="Postec A."/>
            <person name="Quemeneur M."/>
        </authorList>
    </citation>
    <scope>NUCLEOTIDE SEQUENCE</scope>
    <source>
        <strain evidence="2">MethCAN</strain>
    </source>
</reference>
<gene>
    <name evidence="2" type="ORF">HYG87_06545</name>
</gene>
<accession>A0A8T8K6J9</accession>
<dbReference type="PROSITE" id="PS51379">
    <property type="entry name" value="4FE4S_FER_2"/>
    <property type="match status" value="2"/>
</dbReference>
<proteinExistence type="predicted"/>
<dbReference type="SUPFAM" id="SSF54862">
    <property type="entry name" value="4Fe-4S ferredoxins"/>
    <property type="match status" value="1"/>
</dbReference>